<evidence type="ECO:0000313" key="1">
    <source>
        <dbReference type="EMBL" id="DAE26882.1"/>
    </source>
</evidence>
<protein>
    <submittedName>
        <fullName evidence="1">Uncharacterized protein</fullName>
    </submittedName>
</protein>
<organism evidence="1">
    <name type="scientific">virus sp. ctCsQ3</name>
    <dbReference type="NCBI Taxonomy" id="2826794"/>
    <lineage>
        <taxon>Viruses</taxon>
    </lineage>
</organism>
<accession>A0A8S5R6U1</accession>
<reference evidence="1" key="1">
    <citation type="journal article" date="2021" name="Proc. Natl. Acad. Sci. U.S.A.">
        <title>A Catalog of Tens of Thousands of Viruses from Human Metagenomes Reveals Hidden Associations with Chronic Diseases.</title>
        <authorList>
            <person name="Tisza M.J."/>
            <person name="Buck C.B."/>
        </authorList>
    </citation>
    <scope>NUCLEOTIDE SEQUENCE</scope>
    <source>
        <strain evidence="1">CtCsQ3</strain>
    </source>
</reference>
<name>A0A8S5R6U1_9VIRU</name>
<proteinExistence type="predicted"/>
<sequence>MNLIINNLIEGVQSVPFLACCGFWLVRFQPQALAYIYMLLLCTLKN</sequence>
<dbReference type="EMBL" id="BK015823">
    <property type="protein sequence ID" value="DAE26882.1"/>
    <property type="molecule type" value="Genomic_DNA"/>
</dbReference>